<feature type="domain" description="Flagellin C-terminal" evidence="5">
    <location>
        <begin position="270"/>
        <end position="351"/>
    </location>
</feature>
<comment type="function">
    <text evidence="3">Flagellin is the subunit protein which polymerizes to form the filaments of bacterial flagella.</text>
</comment>
<feature type="domain" description="Flagellin N-terminal" evidence="4">
    <location>
        <begin position="6"/>
        <end position="142"/>
    </location>
</feature>
<dbReference type="RefSeq" id="WP_183793684.1">
    <property type="nucleotide sequence ID" value="NZ_JACIDU010000013.1"/>
</dbReference>
<dbReference type="GO" id="GO:0005198">
    <property type="term" value="F:structural molecule activity"/>
    <property type="evidence" value="ECO:0007669"/>
    <property type="project" value="UniProtKB-UniRule"/>
</dbReference>
<keyword evidence="7" id="KW-1185">Reference proteome</keyword>
<dbReference type="GO" id="GO:0005576">
    <property type="term" value="C:extracellular region"/>
    <property type="evidence" value="ECO:0007669"/>
    <property type="project" value="UniProtKB-SubCell"/>
</dbReference>
<proteinExistence type="inferred from homology"/>
<keyword evidence="6" id="KW-0282">Flagellum</keyword>
<comment type="caution">
    <text evidence="6">The sequence shown here is derived from an EMBL/GenBank/DDBJ whole genome shotgun (WGS) entry which is preliminary data.</text>
</comment>
<dbReference type="Pfam" id="PF00700">
    <property type="entry name" value="Flagellin_C"/>
    <property type="match status" value="1"/>
</dbReference>
<gene>
    <name evidence="6" type="ORF">GGQ66_003179</name>
</gene>
<evidence type="ECO:0000259" key="5">
    <source>
        <dbReference type="Pfam" id="PF00700"/>
    </source>
</evidence>
<dbReference type="GO" id="GO:0009288">
    <property type="term" value="C:bacterial-type flagellum"/>
    <property type="evidence" value="ECO:0007669"/>
    <property type="project" value="UniProtKB-SubCell"/>
</dbReference>
<dbReference type="Gene3D" id="1.20.1330.10">
    <property type="entry name" value="f41 fragment of flagellin, N-terminal domain"/>
    <property type="match status" value="1"/>
</dbReference>
<keyword evidence="2 3" id="KW-0975">Bacterial flagellum</keyword>
<comment type="subcellular location">
    <subcellularLocation>
        <location evidence="3">Secreted</location>
    </subcellularLocation>
    <subcellularLocation>
        <location evidence="3">Bacterial flagellum</location>
    </subcellularLocation>
</comment>
<evidence type="ECO:0000313" key="7">
    <source>
        <dbReference type="Proteomes" id="UP000584824"/>
    </source>
</evidence>
<dbReference type="EMBL" id="JACIDU010000013">
    <property type="protein sequence ID" value="MBB4104601.1"/>
    <property type="molecule type" value="Genomic_DNA"/>
</dbReference>
<dbReference type="Proteomes" id="UP000584824">
    <property type="component" value="Unassembled WGS sequence"/>
</dbReference>
<organism evidence="6 7">
    <name type="scientific">Allorhizobium borbori</name>
    <dbReference type="NCBI Taxonomy" id="485907"/>
    <lineage>
        <taxon>Bacteria</taxon>
        <taxon>Pseudomonadati</taxon>
        <taxon>Pseudomonadota</taxon>
        <taxon>Alphaproteobacteria</taxon>
        <taxon>Hyphomicrobiales</taxon>
        <taxon>Rhizobiaceae</taxon>
        <taxon>Rhizobium/Agrobacterium group</taxon>
        <taxon>Allorhizobium</taxon>
    </lineage>
</organism>
<protein>
    <recommendedName>
        <fullName evidence="3">Flagellin</fullName>
    </recommendedName>
</protein>
<keyword evidence="3" id="KW-0964">Secreted</keyword>
<evidence type="ECO:0000256" key="2">
    <source>
        <dbReference type="ARBA" id="ARBA00023143"/>
    </source>
</evidence>
<evidence type="ECO:0000259" key="4">
    <source>
        <dbReference type="Pfam" id="PF00669"/>
    </source>
</evidence>
<keyword evidence="6" id="KW-0966">Cell projection</keyword>
<reference evidence="6 7" key="1">
    <citation type="submission" date="2020-08" db="EMBL/GenBank/DDBJ databases">
        <title>Genomic Encyclopedia of Type Strains, Phase IV (KMG-IV): sequencing the most valuable type-strain genomes for metagenomic binning, comparative biology and taxonomic classification.</title>
        <authorList>
            <person name="Goeker M."/>
        </authorList>
    </citation>
    <scope>NUCLEOTIDE SEQUENCE [LARGE SCALE GENOMIC DNA]</scope>
    <source>
        <strain evidence="6 7">DSM 26385</strain>
    </source>
</reference>
<dbReference type="InterPro" id="IPR001029">
    <property type="entry name" value="Flagellin_N"/>
</dbReference>
<evidence type="ECO:0000313" key="6">
    <source>
        <dbReference type="EMBL" id="MBB4104601.1"/>
    </source>
</evidence>
<dbReference type="InterPro" id="IPR046358">
    <property type="entry name" value="Flagellin_C"/>
</dbReference>
<evidence type="ECO:0000256" key="3">
    <source>
        <dbReference type="RuleBase" id="RU362073"/>
    </source>
</evidence>
<keyword evidence="6" id="KW-0969">Cilium</keyword>
<accession>A0A7W6P370</accession>
<dbReference type="Pfam" id="PF00669">
    <property type="entry name" value="Flagellin_N"/>
    <property type="match status" value="1"/>
</dbReference>
<dbReference type="AlphaFoldDB" id="A0A7W6P370"/>
<evidence type="ECO:0000256" key="1">
    <source>
        <dbReference type="ARBA" id="ARBA00005709"/>
    </source>
</evidence>
<dbReference type="SUPFAM" id="SSF64518">
    <property type="entry name" value="Phase 1 flagellin"/>
    <property type="match status" value="1"/>
</dbReference>
<dbReference type="NCBIfam" id="NF004669">
    <property type="entry name" value="PRK06008.1"/>
    <property type="match status" value="1"/>
</dbReference>
<comment type="similarity">
    <text evidence="1 3">Belongs to the bacterial flagellin family.</text>
</comment>
<sequence>MKTSTISSLSITNAIQLVATTAQKEIVKLQNESVTGTYYDIGLQLGAKTSQSLNFSRESERLQAITKSNALAEQRMDTTQLTMKNMAASAQSVLNTFTGVTGASDGTSTAVAADKALAELENFAGMAVTSVNGEYIFSGINTDAPTLQSTFVSDVTTDFQTKLNTFLQANGLTDDGTTTGVPDITKMTGADVDDFVASYKAGFNWSSWTDASSTVMSSRISTTETVKTSTSLNGDGFQDLVISTLIGSQLAKEGLQTDALARVKFHVVETAGAAVSGINAERSQLGLVQARVETANETLSAQKTIIDTQYKNLVSVDQYEAKTRLATLMTQLETSYTITAKIQQLSLVNFL</sequence>
<name>A0A7W6P370_9HYPH</name>